<organism evidence="2 4">
    <name type="scientific">Aquisalinus luteolus</name>
    <dbReference type="NCBI Taxonomy" id="1566827"/>
    <lineage>
        <taxon>Bacteria</taxon>
        <taxon>Pseudomonadati</taxon>
        <taxon>Pseudomonadota</taxon>
        <taxon>Alphaproteobacteria</taxon>
        <taxon>Parvularculales</taxon>
        <taxon>Parvularculaceae</taxon>
        <taxon>Aquisalinus</taxon>
    </lineage>
</organism>
<accession>A0A8J3A9H7</accession>
<evidence type="ECO:0000313" key="4">
    <source>
        <dbReference type="Proteomes" id="UP000621856"/>
    </source>
</evidence>
<dbReference type="EMBL" id="VCJR02000002">
    <property type="protein sequence ID" value="NHK28747.1"/>
    <property type="molecule type" value="Genomic_DNA"/>
</dbReference>
<dbReference type="Proteomes" id="UP000621856">
    <property type="component" value="Unassembled WGS sequence"/>
</dbReference>
<reference evidence="2" key="3">
    <citation type="submission" date="2020-09" db="EMBL/GenBank/DDBJ databases">
        <authorList>
            <person name="Sun Q."/>
            <person name="Zhou Y."/>
        </authorList>
    </citation>
    <scope>NUCLEOTIDE SEQUENCE</scope>
    <source>
        <strain evidence="2">CGMCC 1.14984</strain>
    </source>
</reference>
<gene>
    <name evidence="3" type="ORF">FF098_012575</name>
    <name evidence="2" type="ORF">GCM10011355_25260</name>
</gene>
<proteinExistence type="predicted"/>
<dbReference type="Proteomes" id="UP000818603">
    <property type="component" value="Unassembled WGS sequence"/>
</dbReference>
<evidence type="ECO:0000313" key="5">
    <source>
        <dbReference type="Proteomes" id="UP000818603"/>
    </source>
</evidence>
<dbReference type="InterPro" id="IPR014966">
    <property type="entry name" value="FRG-dom"/>
</dbReference>
<dbReference type="AlphaFoldDB" id="A0A8J3A9H7"/>
<feature type="domain" description="FRG" evidence="1">
    <location>
        <begin position="26"/>
        <end position="122"/>
    </location>
</feature>
<name>A0A8J3A9H7_9PROT</name>
<dbReference type="SMART" id="SM00901">
    <property type="entry name" value="FRG"/>
    <property type="match status" value="1"/>
</dbReference>
<evidence type="ECO:0000259" key="1">
    <source>
        <dbReference type="SMART" id="SM00901"/>
    </source>
</evidence>
<reference evidence="2" key="1">
    <citation type="journal article" date="2014" name="Int. J. Syst. Evol. Microbiol.">
        <title>Complete genome sequence of Corynebacterium casei LMG S-19264T (=DSM 44701T), isolated from a smear-ripened cheese.</title>
        <authorList>
            <consortium name="US DOE Joint Genome Institute (JGI-PGF)"/>
            <person name="Walter F."/>
            <person name="Albersmeier A."/>
            <person name="Kalinowski J."/>
            <person name="Ruckert C."/>
        </authorList>
    </citation>
    <scope>NUCLEOTIDE SEQUENCE</scope>
    <source>
        <strain evidence="2">CGMCC 1.14984</strain>
    </source>
</reference>
<protein>
    <submittedName>
        <fullName evidence="3">FRG domain-containing protein</fullName>
    </submittedName>
</protein>
<sequence>MPSEYRPATSVETFLRRINQVLQSNKKGQLYYRGHEWKSFDAVPSVSRLEAHEYNEDSMIKQLLTDHPFEFEQDRTTFEKLVRAQHYGLPTRLLDVTKNPLIALYFACQGPSEEKDKDGEVIVFAPGAERIKFFDSDTLSCIANLSMLTFNQKEYLKKHFEDCRDLVKSVYPEDRGKYIQALVENFNAVEDVERLVHYVRMEKPGFRARINPIDLVNIVAVSPRKLHKRLIAQNGAFLAFGLYWENPEKPFFPMDDFEITEIYIKRQSKKKILKELNSLGINTETLFPEIDKSAKVISDIYKG</sequence>
<evidence type="ECO:0000313" key="3">
    <source>
        <dbReference type="EMBL" id="NHK28747.1"/>
    </source>
</evidence>
<dbReference type="RefSeq" id="WP_155141006.1">
    <property type="nucleotide sequence ID" value="NZ_BMGZ01000002.1"/>
</dbReference>
<keyword evidence="5" id="KW-1185">Reference proteome</keyword>
<reference evidence="3 5" key="2">
    <citation type="submission" date="2020-02" db="EMBL/GenBank/DDBJ databases">
        <title>Genome sequence of Parvularcula flava strain NH6-79.</title>
        <authorList>
            <person name="Abdul Karim M.H."/>
            <person name="Lam M.Q."/>
            <person name="Chen S.J."/>
            <person name="Yahya A."/>
            <person name="Shahir S."/>
            <person name="Shamsir M.S."/>
            <person name="Chong C.S."/>
        </authorList>
    </citation>
    <scope>NUCLEOTIDE SEQUENCE [LARGE SCALE GENOMIC DNA]</scope>
    <source>
        <strain evidence="3 5">NH6-79</strain>
    </source>
</reference>
<evidence type="ECO:0000313" key="2">
    <source>
        <dbReference type="EMBL" id="GGH99398.1"/>
    </source>
</evidence>
<comment type="caution">
    <text evidence="2">The sequence shown here is derived from an EMBL/GenBank/DDBJ whole genome shotgun (WGS) entry which is preliminary data.</text>
</comment>
<dbReference type="Pfam" id="PF08867">
    <property type="entry name" value="FRG"/>
    <property type="match status" value="1"/>
</dbReference>
<dbReference type="EMBL" id="BMGZ01000002">
    <property type="protein sequence ID" value="GGH99398.1"/>
    <property type="molecule type" value="Genomic_DNA"/>
</dbReference>